<dbReference type="Pfam" id="PF00342">
    <property type="entry name" value="PGI"/>
    <property type="match status" value="1"/>
</dbReference>
<evidence type="ECO:0000256" key="2">
    <source>
        <dbReference type="ARBA" id="ARBA00023152"/>
    </source>
</evidence>
<dbReference type="InterPro" id="IPR046348">
    <property type="entry name" value="SIS_dom_sf"/>
</dbReference>
<dbReference type="AlphaFoldDB" id="A0A0G0XSW0"/>
<dbReference type="GO" id="GO:0097367">
    <property type="term" value="F:carbohydrate derivative binding"/>
    <property type="evidence" value="ECO:0007669"/>
    <property type="project" value="InterPro"/>
</dbReference>
<dbReference type="InterPro" id="IPR001672">
    <property type="entry name" value="G6P_Isomerase"/>
</dbReference>
<dbReference type="UniPathway" id="UPA00109">
    <property type="reaction ID" value="UER00181"/>
</dbReference>
<keyword evidence="1 4" id="KW-0312">Gluconeogenesis</keyword>
<reference evidence="5 6" key="1">
    <citation type="journal article" date="2015" name="Nature">
        <title>rRNA introns, odd ribosomes, and small enigmatic genomes across a large radiation of phyla.</title>
        <authorList>
            <person name="Brown C.T."/>
            <person name="Hug L.A."/>
            <person name="Thomas B.C."/>
            <person name="Sharon I."/>
            <person name="Castelle C.J."/>
            <person name="Singh A."/>
            <person name="Wilkins M.J."/>
            <person name="Williams K.H."/>
            <person name="Banfield J.F."/>
        </authorList>
    </citation>
    <scope>NUCLEOTIDE SEQUENCE [LARGE SCALE GENOMIC DNA]</scope>
</reference>
<dbReference type="PROSITE" id="PS51463">
    <property type="entry name" value="P_GLUCOSE_ISOMERASE_3"/>
    <property type="match status" value="1"/>
</dbReference>
<protein>
    <recommendedName>
        <fullName evidence="4">Glucose-6-phosphate isomerase</fullName>
        <ecNumber evidence="4">5.3.1.9</ecNumber>
    </recommendedName>
</protein>
<gene>
    <name evidence="5" type="ORF">UU41_C0050G0004</name>
</gene>
<dbReference type="PRINTS" id="PR00662">
    <property type="entry name" value="G6PISOMERASE"/>
</dbReference>
<comment type="caution">
    <text evidence="5">The sequence shown here is derived from an EMBL/GenBank/DDBJ whole genome shotgun (WGS) entry which is preliminary data.</text>
</comment>
<dbReference type="EC" id="5.3.1.9" evidence="4"/>
<evidence type="ECO:0000313" key="6">
    <source>
        <dbReference type="Proteomes" id="UP000034961"/>
    </source>
</evidence>
<evidence type="ECO:0000313" key="5">
    <source>
        <dbReference type="EMBL" id="KKR91002.1"/>
    </source>
</evidence>
<keyword evidence="2 4" id="KW-0324">Glycolysis</keyword>
<evidence type="ECO:0000256" key="1">
    <source>
        <dbReference type="ARBA" id="ARBA00022432"/>
    </source>
</evidence>
<dbReference type="SUPFAM" id="SSF53697">
    <property type="entry name" value="SIS domain"/>
    <property type="match status" value="1"/>
</dbReference>
<dbReference type="Proteomes" id="UP000034961">
    <property type="component" value="Unassembled WGS sequence"/>
</dbReference>
<dbReference type="GO" id="GO:0051156">
    <property type="term" value="P:glucose 6-phosphate metabolic process"/>
    <property type="evidence" value="ECO:0007669"/>
    <property type="project" value="TreeGrafter"/>
</dbReference>
<dbReference type="InterPro" id="IPR035482">
    <property type="entry name" value="SIS_PGI_2"/>
</dbReference>
<dbReference type="GO" id="GO:0006096">
    <property type="term" value="P:glycolytic process"/>
    <property type="evidence" value="ECO:0007669"/>
    <property type="project" value="UniProtKB-UniPathway"/>
</dbReference>
<dbReference type="GO" id="GO:0005829">
    <property type="term" value="C:cytosol"/>
    <property type="evidence" value="ECO:0007669"/>
    <property type="project" value="TreeGrafter"/>
</dbReference>
<name>A0A0G0XSW0_9BACT</name>
<dbReference type="Gene3D" id="3.40.50.10490">
    <property type="entry name" value="Glucose-6-phosphate isomerase like protein, domain 1"/>
    <property type="match status" value="2"/>
</dbReference>
<dbReference type="PATRIC" id="fig|1618474.3.peg.1118"/>
<evidence type="ECO:0000256" key="4">
    <source>
        <dbReference type="RuleBase" id="RU000612"/>
    </source>
</evidence>
<dbReference type="CDD" id="cd05016">
    <property type="entry name" value="SIS_PGI_2"/>
    <property type="match status" value="1"/>
</dbReference>
<proteinExistence type="inferred from homology"/>
<dbReference type="GO" id="GO:0004347">
    <property type="term" value="F:glucose-6-phosphate isomerase activity"/>
    <property type="evidence" value="ECO:0007669"/>
    <property type="project" value="UniProtKB-EC"/>
</dbReference>
<dbReference type="PANTHER" id="PTHR11469:SF1">
    <property type="entry name" value="GLUCOSE-6-PHOSPHATE ISOMERASE"/>
    <property type="match status" value="1"/>
</dbReference>
<sequence length="429" mass="48112">MKFDYIETALITDSEIEKEGQRLIPYIEHIKSVILHNGYDEPEASLNLATDETFLTVSQTLSKQMQPQSLSVLFIIGIGGSNLGTKAIYDALIGHFSALETNTLPRMIFLDTINPSYISQMKAYIAEHHMAPEHYIINVITKSGTTTETIMNLELLLTMLPDALSRLVITTDEGSKLDQAAQAKQLPVLPIPKNVGGRFSIFSNVGLFPLSVMGIDTKKLLEGAFDAREKNTSDEILRNPAAVSAIILYLHAQKGRVINDNFFFNAELESVGKWYRQLMGESIGKNGTGILPTVSIGSTDLHSMVQLYLGGPKNIYTTFYWAKNNTYRKEEEPKVPENTVFTDLVSNINGKRPSEVLGIILKGTQQAYKKNNLPYSELYLDDISEFSLGKLMQFKMIEMMYVGYLFGINTFDQPNVEDYKEETRRILSS</sequence>
<keyword evidence="3 4" id="KW-0413">Isomerase</keyword>
<dbReference type="GO" id="GO:0048029">
    <property type="term" value="F:monosaccharide binding"/>
    <property type="evidence" value="ECO:0007669"/>
    <property type="project" value="TreeGrafter"/>
</dbReference>
<accession>A0A0G0XSW0</accession>
<dbReference type="EMBL" id="LCAN01000050">
    <property type="protein sequence ID" value="KKR91002.1"/>
    <property type="molecule type" value="Genomic_DNA"/>
</dbReference>
<comment type="catalytic activity">
    <reaction evidence="4">
        <text>alpha-D-glucose 6-phosphate = beta-D-fructose 6-phosphate</text>
        <dbReference type="Rhea" id="RHEA:11816"/>
        <dbReference type="ChEBI" id="CHEBI:57634"/>
        <dbReference type="ChEBI" id="CHEBI:58225"/>
        <dbReference type="EC" id="5.3.1.9"/>
    </reaction>
</comment>
<comment type="similarity">
    <text evidence="4">Belongs to the GPI family.</text>
</comment>
<comment type="pathway">
    <text evidence="4">Carbohydrate degradation; glycolysis; D-glyceraldehyde 3-phosphate and glycerone phosphate from D-glucose: step 2/4.</text>
</comment>
<organism evidence="5 6">
    <name type="scientific">Candidatus Roizmanbacteria bacterium GW2011_GWA1_41_13</name>
    <dbReference type="NCBI Taxonomy" id="1618474"/>
    <lineage>
        <taxon>Bacteria</taxon>
        <taxon>Candidatus Roizmaniibacteriota</taxon>
    </lineage>
</organism>
<dbReference type="PANTHER" id="PTHR11469">
    <property type="entry name" value="GLUCOSE-6-PHOSPHATE ISOMERASE"/>
    <property type="match status" value="1"/>
</dbReference>
<evidence type="ECO:0000256" key="3">
    <source>
        <dbReference type="ARBA" id="ARBA00023235"/>
    </source>
</evidence>
<dbReference type="GO" id="GO:0006094">
    <property type="term" value="P:gluconeogenesis"/>
    <property type="evidence" value="ECO:0007669"/>
    <property type="project" value="UniProtKB-KW"/>
</dbReference>